<keyword evidence="1" id="KW-0805">Transcription regulation</keyword>
<dbReference type="EMBL" id="JACHEH010000005">
    <property type="protein sequence ID" value="MBB6168954.1"/>
    <property type="molecule type" value="Genomic_DNA"/>
</dbReference>
<dbReference type="SMART" id="SM00895">
    <property type="entry name" value="FCD"/>
    <property type="match status" value="1"/>
</dbReference>
<evidence type="ECO:0000256" key="3">
    <source>
        <dbReference type="ARBA" id="ARBA00023163"/>
    </source>
</evidence>
<dbReference type="PROSITE" id="PS50949">
    <property type="entry name" value="HTH_GNTR"/>
    <property type="match status" value="1"/>
</dbReference>
<dbReference type="SUPFAM" id="SSF46785">
    <property type="entry name" value="Winged helix' DNA-binding domain"/>
    <property type="match status" value="1"/>
</dbReference>
<protein>
    <submittedName>
        <fullName evidence="5">DNA-binding GntR family transcriptional regulator</fullName>
    </submittedName>
</protein>
<dbReference type="Pfam" id="PF07729">
    <property type="entry name" value="FCD"/>
    <property type="match status" value="1"/>
</dbReference>
<dbReference type="GO" id="GO:0003700">
    <property type="term" value="F:DNA-binding transcription factor activity"/>
    <property type="evidence" value="ECO:0007669"/>
    <property type="project" value="InterPro"/>
</dbReference>
<proteinExistence type="predicted"/>
<evidence type="ECO:0000313" key="6">
    <source>
        <dbReference type="Proteomes" id="UP000588017"/>
    </source>
</evidence>
<keyword evidence="6" id="KW-1185">Reference proteome</keyword>
<dbReference type="SUPFAM" id="SSF48008">
    <property type="entry name" value="GntR ligand-binding domain-like"/>
    <property type="match status" value="1"/>
</dbReference>
<dbReference type="InterPro" id="IPR036388">
    <property type="entry name" value="WH-like_DNA-bd_sf"/>
</dbReference>
<sequence>MIERKRPAYLLIKEAVQAAIAAGRVPAGAVLTESLLASVFRTTRSPVRQAIAELQRERVVHRFDGRGVIVGDESSAPTRIPITPEMFDLGGDPAGVVRSDAWESLYYDLERSLIHRSVFGRARVNELALARHYAVGRTVAHKLLVRAQASGLLCKVENAHWQIVPLTDQRIRDLYELRMVLEPRLAESAVASVPAAELEDMERRLHTVAGAMPEVTVNELDQLENDLHVQCLSYGRNHEMFEALKRTRCTLVVGKHIQAALVKHPQIDPFMDEHLAVIGALKRGDGALAAVALADHLADSGKKAVQRLEAFRATNDMPELPYVVD</sequence>
<dbReference type="Pfam" id="PF00392">
    <property type="entry name" value="GntR"/>
    <property type="match status" value="1"/>
</dbReference>
<reference evidence="5 6" key="1">
    <citation type="submission" date="2020-08" db="EMBL/GenBank/DDBJ databases">
        <title>Genomic Encyclopedia of Type Strains, Phase IV (KMG-IV): sequencing the most valuable type-strain genomes for metagenomic binning, comparative biology and taxonomic classification.</title>
        <authorList>
            <person name="Goeker M."/>
        </authorList>
    </citation>
    <scope>NUCLEOTIDE SEQUENCE [LARGE SCALE GENOMIC DNA]</scope>
    <source>
        <strain evidence="5 6">DSM 101465</strain>
    </source>
</reference>
<comment type="caution">
    <text evidence="5">The sequence shown here is derived from an EMBL/GenBank/DDBJ whole genome shotgun (WGS) entry which is preliminary data.</text>
</comment>
<dbReference type="AlphaFoldDB" id="A0A841KDE8"/>
<dbReference type="InterPro" id="IPR000524">
    <property type="entry name" value="Tscrpt_reg_HTH_GntR"/>
</dbReference>
<dbReference type="RefSeq" id="WP_183335259.1">
    <property type="nucleotide sequence ID" value="NZ_BMHX01000005.1"/>
</dbReference>
<dbReference type="InterPro" id="IPR008920">
    <property type="entry name" value="TF_FadR/GntR_C"/>
</dbReference>
<keyword evidence="2 5" id="KW-0238">DNA-binding</keyword>
<dbReference type="Gene3D" id="1.20.120.530">
    <property type="entry name" value="GntR ligand-binding domain-like"/>
    <property type="match status" value="1"/>
</dbReference>
<dbReference type="Gene3D" id="1.10.10.10">
    <property type="entry name" value="Winged helix-like DNA-binding domain superfamily/Winged helix DNA-binding domain"/>
    <property type="match status" value="1"/>
</dbReference>
<dbReference type="InterPro" id="IPR011711">
    <property type="entry name" value="GntR_C"/>
</dbReference>
<dbReference type="InterPro" id="IPR036390">
    <property type="entry name" value="WH_DNA-bd_sf"/>
</dbReference>
<evidence type="ECO:0000256" key="1">
    <source>
        <dbReference type="ARBA" id="ARBA00023015"/>
    </source>
</evidence>
<feature type="domain" description="HTH gntR-type" evidence="4">
    <location>
        <begin position="6"/>
        <end position="73"/>
    </location>
</feature>
<dbReference type="SMART" id="SM00345">
    <property type="entry name" value="HTH_GNTR"/>
    <property type="match status" value="1"/>
</dbReference>
<dbReference type="PANTHER" id="PTHR43537:SF5">
    <property type="entry name" value="UXU OPERON TRANSCRIPTIONAL REGULATOR"/>
    <property type="match status" value="1"/>
</dbReference>
<evidence type="ECO:0000313" key="5">
    <source>
        <dbReference type="EMBL" id="MBB6168954.1"/>
    </source>
</evidence>
<organism evidence="5 6">
    <name type="scientific">Chelatococcus composti</name>
    <dbReference type="NCBI Taxonomy" id="1743235"/>
    <lineage>
        <taxon>Bacteria</taxon>
        <taxon>Pseudomonadati</taxon>
        <taxon>Pseudomonadota</taxon>
        <taxon>Alphaproteobacteria</taxon>
        <taxon>Hyphomicrobiales</taxon>
        <taxon>Chelatococcaceae</taxon>
        <taxon>Chelatococcus</taxon>
    </lineage>
</organism>
<keyword evidence="3" id="KW-0804">Transcription</keyword>
<gene>
    <name evidence="5" type="ORF">HNQ73_002591</name>
</gene>
<evidence type="ECO:0000259" key="4">
    <source>
        <dbReference type="PROSITE" id="PS50949"/>
    </source>
</evidence>
<dbReference type="GO" id="GO:0003677">
    <property type="term" value="F:DNA binding"/>
    <property type="evidence" value="ECO:0007669"/>
    <property type="project" value="UniProtKB-KW"/>
</dbReference>
<evidence type="ECO:0000256" key="2">
    <source>
        <dbReference type="ARBA" id="ARBA00023125"/>
    </source>
</evidence>
<dbReference type="Proteomes" id="UP000588017">
    <property type="component" value="Unassembled WGS sequence"/>
</dbReference>
<accession>A0A841KDE8</accession>
<dbReference type="PANTHER" id="PTHR43537">
    <property type="entry name" value="TRANSCRIPTIONAL REGULATOR, GNTR FAMILY"/>
    <property type="match status" value="1"/>
</dbReference>
<name>A0A841KDE8_9HYPH</name>